<dbReference type="RefSeq" id="WP_043065564.1">
    <property type="nucleotide sequence ID" value="NZ_BJOA01000021.1"/>
</dbReference>
<dbReference type="AlphaFoldDB" id="A0A0D1WDN3"/>
<dbReference type="STRING" id="47500.AF333_07640"/>
<evidence type="ECO:0000313" key="9">
    <source>
        <dbReference type="EMBL" id="SDI67868.1"/>
    </source>
</evidence>
<dbReference type="PRINTS" id="PR00599">
    <property type="entry name" value="MAPEPTIDASE"/>
</dbReference>
<sequence>MSIYLERLNRVREELQSLGAEAALITSPLSVAYLTGFMCDPHERFLGLLLQDNKAVLFLPSLEKEKAESELGSTDTLIQEIVGIQDTDNPYTKVKQNSRAAVRCIAVEKEYIKLSQAEQLSSVFENSTLVNVGGFISKLRNRKSADEILKIKAAAELVEEVLAEGLKKVKADITEIELVAELEYIMKKKGADAPAFDTMVLAGANSALPHGVPGKTQVKQGEFLLFDLGVFKDGYCSDITRTFVIGEPSTKLEHMYDTVLAAEEAAIRAVQIGRPLAEVDRAARDIIEGAGYGQYFTHRIGHGLGMEVHEYPSVHGANEEVMEAGAVFTIEPGIYVPGVGGVRIEDDIHVTDYGAEVLTSFPKTLTRLDI</sequence>
<dbReference type="PANTHER" id="PTHR46112:SF10">
    <property type="entry name" value="DIPEPTIDASE YKVY-RELATED"/>
    <property type="match status" value="1"/>
</dbReference>
<reference evidence="8 10" key="1">
    <citation type="submission" date="2015-07" db="EMBL/GenBank/DDBJ databases">
        <title>Fjat-14205 dsm 2895.</title>
        <authorList>
            <person name="Liu B."/>
            <person name="Wang J."/>
            <person name="Zhu Y."/>
            <person name="Liu G."/>
            <person name="Chen Q."/>
            <person name="Chen Z."/>
            <person name="Lan J."/>
            <person name="Che J."/>
            <person name="Ge C."/>
            <person name="Shi H."/>
            <person name="Pan Z."/>
            <person name="Liu X."/>
        </authorList>
    </citation>
    <scope>NUCLEOTIDE SEQUENCE [LARGE SCALE GENOMIC DNA]</scope>
    <source>
        <strain evidence="8 10">DSM 2895</strain>
    </source>
</reference>
<dbReference type="InterPro" id="IPR029149">
    <property type="entry name" value="Creatin/AminoP/Spt16_N"/>
</dbReference>
<dbReference type="InterPro" id="IPR001714">
    <property type="entry name" value="Pept_M24_MAP"/>
</dbReference>
<dbReference type="InterPro" id="IPR000587">
    <property type="entry name" value="Creatinase_N"/>
</dbReference>
<dbReference type="Proteomes" id="UP000182836">
    <property type="component" value="Unassembled WGS sequence"/>
</dbReference>
<dbReference type="EMBL" id="LGUG01000004">
    <property type="protein sequence ID" value="KON95375.1"/>
    <property type="molecule type" value="Genomic_DNA"/>
</dbReference>
<feature type="domain" description="Peptidase M24" evidence="6">
    <location>
        <begin position="150"/>
        <end position="352"/>
    </location>
</feature>
<evidence type="ECO:0000259" key="6">
    <source>
        <dbReference type="Pfam" id="PF00557"/>
    </source>
</evidence>
<dbReference type="SUPFAM" id="SSF53092">
    <property type="entry name" value="Creatinase/prolidase N-terminal domain"/>
    <property type="match status" value="1"/>
</dbReference>
<dbReference type="Pfam" id="PF01321">
    <property type="entry name" value="Creatinase_N"/>
    <property type="match status" value="1"/>
</dbReference>
<organism evidence="8 10">
    <name type="scientific">Aneurinibacillus migulanus</name>
    <name type="common">Bacillus migulanus</name>
    <dbReference type="NCBI Taxonomy" id="47500"/>
    <lineage>
        <taxon>Bacteria</taxon>
        <taxon>Bacillati</taxon>
        <taxon>Bacillota</taxon>
        <taxon>Bacilli</taxon>
        <taxon>Bacillales</taxon>
        <taxon>Paenibacillaceae</taxon>
        <taxon>Aneurinibacillus group</taxon>
        <taxon>Aneurinibacillus</taxon>
    </lineage>
</organism>
<dbReference type="InterPro" id="IPR001131">
    <property type="entry name" value="Peptidase_M24B_aminopep-P_CS"/>
</dbReference>
<accession>A0A0D1WDN3</accession>
<gene>
    <name evidence="8" type="ORF">AF333_07640</name>
    <name evidence="9" type="ORF">SAMN04487909_106135</name>
</gene>
<keyword evidence="10" id="KW-1185">Reference proteome</keyword>
<dbReference type="FunFam" id="3.90.230.10:FF:000014">
    <property type="entry name" value="Aminopeptidase P family protein"/>
    <property type="match status" value="1"/>
</dbReference>
<evidence type="ECO:0000259" key="7">
    <source>
        <dbReference type="Pfam" id="PF01321"/>
    </source>
</evidence>
<name>A0A0D1WDN3_ANEMI</name>
<dbReference type="Proteomes" id="UP000037269">
    <property type="component" value="Unassembled WGS sequence"/>
</dbReference>
<dbReference type="CDD" id="cd01092">
    <property type="entry name" value="APP-like"/>
    <property type="match status" value="1"/>
</dbReference>
<comment type="similarity">
    <text evidence="2">Belongs to the peptidase M24B family.</text>
</comment>
<evidence type="ECO:0000256" key="4">
    <source>
        <dbReference type="ARBA" id="ARBA00022801"/>
    </source>
</evidence>
<dbReference type="GO" id="GO:0046872">
    <property type="term" value="F:metal ion binding"/>
    <property type="evidence" value="ECO:0007669"/>
    <property type="project" value="UniProtKB-KW"/>
</dbReference>
<evidence type="ECO:0000313" key="11">
    <source>
        <dbReference type="Proteomes" id="UP000182836"/>
    </source>
</evidence>
<dbReference type="InterPro" id="IPR050659">
    <property type="entry name" value="Peptidase_M24B"/>
</dbReference>
<dbReference type="PATRIC" id="fig|47500.8.peg.6177"/>
<dbReference type="InterPro" id="IPR000994">
    <property type="entry name" value="Pept_M24"/>
</dbReference>
<dbReference type="OrthoDB" id="9806388at2"/>
<reference evidence="9 11" key="2">
    <citation type="submission" date="2016-10" db="EMBL/GenBank/DDBJ databases">
        <authorList>
            <person name="de Groot N.N."/>
        </authorList>
    </citation>
    <scope>NUCLEOTIDE SEQUENCE [LARGE SCALE GENOMIC DNA]</scope>
    <source>
        <strain evidence="9 11">DSM 2895</strain>
    </source>
</reference>
<dbReference type="EMBL" id="FNED01000006">
    <property type="protein sequence ID" value="SDI67868.1"/>
    <property type="molecule type" value="Genomic_DNA"/>
</dbReference>
<evidence type="ECO:0000256" key="3">
    <source>
        <dbReference type="ARBA" id="ARBA00022723"/>
    </source>
</evidence>
<proteinExistence type="inferred from homology"/>
<dbReference type="PROSITE" id="PS00491">
    <property type="entry name" value="PROLINE_PEPTIDASE"/>
    <property type="match status" value="1"/>
</dbReference>
<dbReference type="InterPro" id="IPR036005">
    <property type="entry name" value="Creatinase/aminopeptidase-like"/>
</dbReference>
<evidence type="ECO:0000313" key="10">
    <source>
        <dbReference type="Proteomes" id="UP000037269"/>
    </source>
</evidence>
<evidence type="ECO:0000313" key="8">
    <source>
        <dbReference type="EMBL" id="KON95375.1"/>
    </source>
</evidence>
<dbReference type="Pfam" id="PF00557">
    <property type="entry name" value="Peptidase_M24"/>
    <property type="match status" value="1"/>
</dbReference>
<dbReference type="Gene3D" id="3.90.230.10">
    <property type="entry name" value="Creatinase/methionine aminopeptidase superfamily"/>
    <property type="match status" value="1"/>
</dbReference>
<dbReference type="PANTHER" id="PTHR46112">
    <property type="entry name" value="AMINOPEPTIDASE"/>
    <property type="match status" value="1"/>
</dbReference>
<dbReference type="Gene3D" id="3.40.350.10">
    <property type="entry name" value="Creatinase/prolidase N-terminal domain"/>
    <property type="match status" value="1"/>
</dbReference>
<evidence type="ECO:0000256" key="1">
    <source>
        <dbReference type="ARBA" id="ARBA00001936"/>
    </source>
</evidence>
<keyword evidence="5" id="KW-0464">Manganese</keyword>
<dbReference type="SUPFAM" id="SSF55920">
    <property type="entry name" value="Creatinase/aminopeptidase"/>
    <property type="match status" value="1"/>
</dbReference>
<evidence type="ECO:0000256" key="5">
    <source>
        <dbReference type="ARBA" id="ARBA00023211"/>
    </source>
</evidence>
<dbReference type="GeneID" id="42305067"/>
<evidence type="ECO:0000256" key="2">
    <source>
        <dbReference type="ARBA" id="ARBA00008766"/>
    </source>
</evidence>
<dbReference type="GO" id="GO:0008235">
    <property type="term" value="F:metalloexopeptidase activity"/>
    <property type="evidence" value="ECO:0007669"/>
    <property type="project" value="UniProtKB-ARBA"/>
</dbReference>
<comment type="cofactor">
    <cofactor evidence="1">
        <name>Mn(2+)</name>
        <dbReference type="ChEBI" id="CHEBI:29035"/>
    </cofactor>
</comment>
<dbReference type="GO" id="GO:0004177">
    <property type="term" value="F:aminopeptidase activity"/>
    <property type="evidence" value="ECO:0007669"/>
    <property type="project" value="UniProtKB-ARBA"/>
</dbReference>
<feature type="domain" description="Creatinase N-terminal" evidence="7">
    <location>
        <begin position="7"/>
        <end position="140"/>
    </location>
</feature>
<keyword evidence="4" id="KW-0378">Hydrolase</keyword>
<protein>
    <submittedName>
        <fullName evidence="8">Metallopeptidase</fullName>
    </submittedName>
    <submittedName>
        <fullName evidence="9">Xaa-Pro dipeptidase</fullName>
    </submittedName>
</protein>
<keyword evidence="3" id="KW-0479">Metal-binding</keyword>